<feature type="region of interest" description="Disordered" evidence="1">
    <location>
        <begin position="1"/>
        <end position="24"/>
    </location>
</feature>
<dbReference type="RefSeq" id="WP_084881947.1">
    <property type="nucleotide sequence ID" value="NZ_MLJJ01000002.1"/>
</dbReference>
<evidence type="ECO:0000313" key="4">
    <source>
        <dbReference type="Proteomes" id="UP000193785"/>
    </source>
</evidence>
<dbReference type="PANTHER" id="PTHR43441:SF2">
    <property type="entry name" value="FAMILY ACETYLTRANSFERASE, PUTATIVE (AFU_ORTHOLOGUE AFUA_7G00850)-RELATED"/>
    <property type="match status" value="1"/>
</dbReference>
<reference evidence="3 4" key="1">
    <citation type="journal article" date="2017" name="Antonie Van Leeuwenhoek">
        <title>Phylogenomic resolution of the bacterial genus Pantoea and its relationship with Erwinia and Tatumella.</title>
        <authorList>
            <person name="Palmer M."/>
            <person name="Steenkamp E.T."/>
            <person name="Coetzee M.P."/>
            <person name="Chan W.Y."/>
            <person name="van Zyl E."/>
            <person name="De Maayer P."/>
            <person name="Coutinho T.A."/>
            <person name="Blom J."/>
            <person name="Smits T.H."/>
            <person name="Duffy B."/>
            <person name="Venter S.N."/>
        </authorList>
    </citation>
    <scope>NUCLEOTIDE SEQUENCE [LARGE SCALE GENOMIC DNA]</scope>
    <source>
        <strain evidence="3 4">LMG 5345</strain>
    </source>
</reference>
<protein>
    <submittedName>
        <fullName evidence="3">GNAT family N-acetyltransferase</fullName>
    </submittedName>
</protein>
<dbReference type="InterPro" id="IPR016181">
    <property type="entry name" value="Acyl_CoA_acyltransferase"/>
</dbReference>
<dbReference type="InterPro" id="IPR000182">
    <property type="entry name" value="GNAT_dom"/>
</dbReference>
<sequence>MSHTTNEYGQPVGQPLTDWQPRPLPQRETLEGRYCRLEPLSVAQHGEALRAAYERAQDGRDWTYLFAGPFADEAEWLSYAQQMESSRDPLHFAVIDLESGRAAGTLALMRIAPEHGVIEVGHVAFSPLLKRTRQATEAHFLLMRYAFEQLGYRRYEWKCDSLNAPSRRAAARLGFQYEGAFRQAIVYRGRTRDTHWFSIIDSEWPQVKQGFMRWLAADNFGADGRQRETLEALRQRP</sequence>
<accession>A0ABX3UWH2</accession>
<gene>
    <name evidence="3" type="ORF">HA46_01190</name>
</gene>
<dbReference type="PROSITE" id="PS51186">
    <property type="entry name" value="GNAT"/>
    <property type="match status" value="1"/>
</dbReference>
<dbReference type="Proteomes" id="UP000193785">
    <property type="component" value="Unassembled WGS sequence"/>
</dbReference>
<name>A0ABX3UWH2_9GAMM</name>
<dbReference type="Gene3D" id="3.40.630.30">
    <property type="match status" value="1"/>
</dbReference>
<proteinExistence type="predicted"/>
<keyword evidence="4" id="KW-1185">Reference proteome</keyword>
<dbReference type="PANTHER" id="PTHR43441">
    <property type="entry name" value="RIBOSOMAL-PROTEIN-SERINE ACETYLTRANSFERASE"/>
    <property type="match status" value="1"/>
</dbReference>
<organism evidence="3 4">
    <name type="scientific">Pantoea septica</name>
    <dbReference type="NCBI Taxonomy" id="472695"/>
    <lineage>
        <taxon>Bacteria</taxon>
        <taxon>Pseudomonadati</taxon>
        <taxon>Pseudomonadota</taxon>
        <taxon>Gammaproteobacteria</taxon>
        <taxon>Enterobacterales</taxon>
        <taxon>Erwiniaceae</taxon>
        <taxon>Pantoea</taxon>
    </lineage>
</organism>
<feature type="domain" description="N-acetyltransferase" evidence="2">
    <location>
        <begin position="47"/>
        <end position="193"/>
    </location>
</feature>
<comment type="caution">
    <text evidence="3">The sequence shown here is derived from an EMBL/GenBank/DDBJ whole genome shotgun (WGS) entry which is preliminary data.</text>
</comment>
<evidence type="ECO:0000256" key="1">
    <source>
        <dbReference type="SAM" id="MobiDB-lite"/>
    </source>
</evidence>
<dbReference type="EMBL" id="MLJJ01000002">
    <property type="protein sequence ID" value="ORN03344.1"/>
    <property type="molecule type" value="Genomic_DNA"/>
</dbReference>
<dbReference type="Pfam" id="PF13302">
    <property type="entry name" value="Acetyltransf_3"/>
    <property type="match status" value="1"/>
</dbReference>
<evidence type="ECO:0000313" key="3">
    <source>
        <dbReference type="EMBL" id="ORN03344.1"/>
    </source>
</evidence>
<dbReference type="SUPFAM" id="SSF55729">
    <property type="entry name" value="Acyl-CoA N-acyltransferases (Nat)"/>
    <property type="match status" value="1"/>
</dbReference>
<evidence type="ECO:0000259" key="2">
    <source>
        <dbReference type="PROSITE" id="PS51186"/>
    </source>
</evidence>
<dbReference type="InterPro" id="IPR051908">
    <property type="entry name" value="Ribosomal_N-acetyltransferase"/>
</dbReference>